<sequence>MEFQSLIARLSQQYNNQLPFVVYRSPNQSRLNAYLQLNDILFSVENFSERGFVFAPFNSEAKTVLIPQAASKHIVSDYKSTNTKVEVEVSVEEQEDEKQQHIQLIKQGVEAIVSGEFEKVVLSRKETVNIKSKTIFQLFEDVLKNYPTAFVYLWYHPKVGLWIGATPETLLSVENNRFSTMALAGTQEYKGNMDVVWGQKEQQEQQIVTDFIVDGLSKTVKSISIGEVNTVKAGNLLHLKTKITGLLKDDLQHVIEILHPTPAVCGLPKEEAKTFVLKHENYQRTFYSGFLGTLNLQDSKTRNRNRRNVENNAYATVKTTTNLYVNLRCMEIVDDTATVFVGGGITKDSNPEAEWLETVAKAKVMKRAILL</sequence>
<proteinExistence type="predicted"/>
<comment type="caution">
    <text evidence="2">The sequence shown here is derived from an EMBL/GenBank/DDBJ whole genome shotgun (WGS) entry which is preliminary data.</text>
</comment>
<dbReference type="EMBL" id="BAAAGF010000003">
    <property type="protein sequence ID" value="GAA0746200.1"/>
    <property type="molecule type" value="Genomic_DNA"/>
</dbReference>
<dbReference type="Pfam" id="PF00425">
    <property type="entry name" value="Chorismate_bind"/>
    <property type="match status" value="1"/>
</dbReference>
<dbReference type="Proteomes" id="UP001500736">
    <property type="component" value="Unassembled WGS sequence"/>
</dbReference>
<dbReference type="Gene3D" id="3.60.120.10">
    <property type="entry name" value="Anthranilate synthase"/>
    <property type="match status" value="1"/>
</dbReference>
<dbReference type="RefSeq" id="WP_343798299.1">
    <property type="nucleotide sequence ID" value="NZ_BAAAGF010000003.1"/>
</dbReference>
<dbReference type="PANTHER" id="PTHR42839">
    <property type="entry name" value="ISOCHORISMATE SYNTHASE ENTC"/>
    <property type="match status" value="1"/>
</dbReference>
<evidence type="ECO:0000313" key="3">
    <source>
        <dbReference type="Proteomes" id="UP001500736"/>
    </source>
</evidence>
<evidence type="ECO:0000259" key="1">
    <source>
        <dbReference type="Pfam" id="PF00425"/>
    </source>
</evidence>
<dbReference type="SUPFAM" id="SSF56322">
    <property type="entry name" value="ADC synthase"/>
    <property type="match status" value="1"/>
</dbReference>
<reference evidence="3" key="1">
    <citation type="journal article" date="2019" name="Int. J. Syst. Evol. Microbiol.">
        <title>The Global Catalogue of Microorganisms (GCM) 10K type strain sequencing project: providing services to taxonomists for standard genome sequencing and annotation.</title>
        <authorList>
            <consortium name="The Broad Institute Genomics Platform"/>
            <consortium name="The Broad Institute Genome Sequencing Center for Infectious Disease"/>
            <person name="Wu L."/>
            <person name="Ma J."/>
        </authorList>
    </citation>
    <scope>NUCLEOTIDE SEQUENCE [LARGE SCALE GENOMIC DNA]</scope>
    <source>
        <strain evidence="3">JCM 15976</strain>
    </source>
</reference>
<keyword evidence="3" id="KW-1185">Reference proteome</keyword>
<dbReference type="InterPro" id="IPR005801">
    <property type="entry name" value="ADC_synthase"/>
</dbReference>
<evidence type="ECO:0000313" key="2">
    <source>
        <dbReference type="EMBL" id="GAA0746200.1"/>
    </source>
</evidence>
<protein>
    <submittedName>
        <fullName evidence="2">Chorismate-binding protein</fullName>
    </submittedName>
</protein>
<dbReference type="PANTHER" id="PTHR42839:SF2">
    <property type="entry name" value="ISOCHORISMATE SYNTHASE ENTC"/>
    <property type="match status" value="1"/>
</dbReference>
<organism evidence="2 3">
    <name type="scientific">Gaetbulibacter jejuensis</name>
    <dbReference type="NCBI Taxonomy" id="584607"/>
    <lineage>
        <taxon>Bacteria</taxon>
        <taxon>Pseudomonadati</taxon>
        <taxon>Bacteroidota</taxon>
        <taxon>Flavobacteriia</taxon>
        <taxon>Flavobacteriales</taxon>
        <taxon>Flavobacteriaceae</taxon>
        <taxon>Gaetbulibacter</taxon>
    </lineage>
</organism>
<feature type="domain" description="Chorismate-utilising enzyme C-terminal" evidence="1">
    <location>
        <begin position="98"/>
        <end position="361"/>
    </location>
</feature>
<dbReference type="InterPro" id="IPR015890">
    <property type="entry name" value="Chorismate_C"/>
</dbReference>
<gene>
    <name evidence="2" type="ORF">GCM10009431_22260</name>
</gene>
<name>A0ABP3V1G5_9FLAO</name>
<accession>A0ABP3V1G5</accession>